<dbReference type="OrthoDB" id="2126185at2759"/>
<gene>
    <name evidence="2" type="ORF">N7476_005225</name>
</gene>
<feature type="transmembrane region" description="Helical" evidence="1">
    <location>
        <begin position="59"/>
        <end position="82"/>
    </location>
</feature>
<keyword evidence="1" id="KW-1133">Transmembrane helix</keyword>
<feature type="transmembrane region" description="Helical" evidence="1">
    <location>
        <begin position="279"/>
        <end position="298"/>
    </location>
</feature>
<evidence type="ECO:0000313" key="3">
    <source>
        <dbReference type="Proteomes" id="UP001147746"/>
    </source>
</evidence>
<evidence type="ECO:0000256" key="1">
    <source>
        <dbReference type="SAM" id="Phobius"/>
    </source>
</evidence>
<accession>A0A9W9H6T9</accession>
<feature type="transmembrane region" description="Helical" evidence="1">
    <location>
        <begin position="132"/>
        <end position="151"/>
    </location>
</feature>
<reference evidence="2" key="1">
    <citation type="submission" date="2022-12" db="EMBL/GenBank/DDBJ databases">
        <authorList>
            <person name="Petersen C."/>
        </authorList>
    </citation>
    <scope>NUCLEOTIDE SEQUENCE</scope>
    <source>
        <strain evidence="2">IBT 21472</strain>
    </source>
</reference>
<dbReference type="Proteomes" id="UP001147746">
    <property type="component" value="Unassembled WGS sequence"/>
</dbReference>
<feature type="transmembrane region" description="Helical" evidence="1">
    <location>
        <begin position="12"/>
        <end position="38"/>
    </location>
</feature>
<dbReference type="AlphaFoldDB" id="A0A9W9H6T9"/>
<keyword evidence="3" id="KW-1185">Reference proteome</keyword>
<sequence length="361" mass="41006">MSKLHADAPQLIYRSLPILVSYITLAAALALNACRAIYKRYQARQKANDWASPARRTHFFIFAALAVLSLGATWFYMFAFFAHSYRNWEETRSVLDLQGAEVSISFKLELWLQKAKLFREAWETVIETPARFWWSGQIFLWTTGWSVFLGIMARRYRIAHVWAYMLLGQIVAISFAQNLFFATILVSRQPTSAEKEEGDELSKEFSWSPPLYSELLPVASSLLSTVAVPMVAHTKYFMALLLIPHLLLFVPAVLRPSRSEKDQAATKARSRAHDADNTTRRYIVFFQLLIAACVFLQAHSTLQVLEHSGTRDFGTLTRTLLAAIYEHPAVSSVSWDVIYCTVTAMAWFSVNGGDPNRMLGE</sequence>
<feature type="transmembrane region" description="Helical" evidence="1">
    <location>
        <begin position="163"/>
        <end position="186"/>
    </location>
</feature>
<comment type="caution">
    <text evidence="2">The sequence shown here is derived from an EMBL/GenBank/DDBJ whole genome shotgun (WGS) entry which is preliminary data.</text>
</comment>
<keyword evidence="1" id="KW-0812">Transmembrane</keyword>
<feature type="transmembrane region" description="Helical" evidence="1">
    <location>
        <begin position="236"/>
        <end position="254"/>
    </location>
</feature>
<protein>
    <submittedName>
        <fullName evidence="2">Uncharacterized protein</fullName>
    </submittedName>
</protein>
<proteinExistence type="predicted"/>
<name>A0A9W9H6T9_9EURO</name>
<reference evidence="2" key="2">
    <citation type="journal article" date="2023" name="IMA Fungus">
        <title>Comparative genomic study of the Penicillium genus elucidates a diverse pangenome and 15 lateral gene transfer events.</title>
        <authorList>
            <person name="Petersen C."/>
            <person name="Sorensen T."/>
            <person name="Nielsen M.R."/>
            <person name="Sondergaard T.E."/>
            <person name="Sorensen J.L."/>
            <person name="Fitzpatrick D.A."/>
            <person name="Frisvad J.C."/>
            <person name="Nielsen K.L."/>
        </authorList>
    </citation>
    <scope>NUCLEOTIDE SEQUENCE</scope>
    <source>
        <strain evidence="2">IBT 21472</strain>
    </source>
</reference>
<keyword evidence="1" id="KW-0472">Membrane</keyword>
<evidence type="ECO:0000313" key="2">
    <source>
        <dbReference type="EMBL" id="KAJ5314918.1"/>
    </source>
</evidence>
<organism evidence="2 3">
    <name type="scientific">Penicillium atrosanguineum</name>
    <dbReference type="NCBI Taxonomy" id="1132637"/>
    <lineage>
        <taxon>Eukaryota</taxon>
        <taxon>Fungi</taxon>
        <taxon>Dikarya</taxon>
        <taxon>Ascomycota</taxon>
        <taxon>Pezizomycotina</taxon>
        <taxon>Eurotiomycetes</taxon>
        <taxon>Eurotiomycetidae</taxon>
        <taxon>Eurotiales</taxon>
        <taxon>Aspergillaceae</taxon>
        <taxon>Penicillium</taxon>
    </lineage>
</organism>
<dbReference type="EMBL" id="JAPZBO010000005">
    <property type="protein sequence ID" value="KAJ5314918.1"/>
    <property type="molecule type" value="Genomic_DNA"/>
</dbReference>